<organism evidence="4 5">
    <name type="scientific">Entamoeba histolytica</name>
    <dbReference type="NCBI Taxonomy" id="5759"/>
    <lineage>
        <taxon>Eukaryota</taxon>
        <taxon>Amoebozoa</taxon>
        <taxon>Evosea</taxon>
        <taxon>Archamoebae</taxon>
        <taxon>Mastigamoebida</taxon>
        <taxon>Entamoebidae</taxon>
        <taxon>Entamoeba</taxon>
    </lineage>
</organism>
<dbReference type="SMART" id="SM00557">
    <property type="entry name" value="IG_FLMN"/>
    <property type="match status" value="5"/>
</dbReference>
<dbReference type="GO" id="GO:0051015">
    <property type="term" value="F:actin filament binding"/>
    <property type="evidence" value="ECO:0007669"/>
    <property type="project" value="InterPro"/>
</dbReference>
<proteinExistence type="predicted"/>
<dbReference type="VEuPathDB" id="AmoebaDB:EHI8A_023180"/>
<dbReference type="Pfam" id="PF00630">
    <property type="entry name" value="Filamin"/>
    <property type="match status" value="5"/>
</dbReference>
<dbReference type="VEuPathDB" id="AmoebaDB:EHI7A_026300"/>
<feature type="repeat" description="Filamin" evidence="2">
    <location>
        <begin position="282"/>
        <end position="391"/>
    </location>
</feature>
<dbReference type="VEuPathDB" id="AmoebaDB:KM1_070250"/>
<dbReference type="InterPro" id="IPR013783">
    <property type="entry name" value="Ig-like_fold"/>
</dbReference>
<dbReference type="EMBL" id="BDEQ01000001">
    <property type="protein sequence ID" value="GAT94123.1"/>
    <property type="molecule type" value="Genomic_DNA"/>
</dbReference>
<feature type="repeat" description="Filamin" evidence="2">
    <location>
        <begin position="161"/>
        <end position="245"/>
    </location>
</feature>
<dbReference type="PANTHER" id="PTHR38537">
    <property type="entry name" value="JITTERBUG, ISOFORM N"/>
    <property type="match status" value="1"/>
</dbReference>
<sequence>MTEEQTNNPQVNPEEPQINPDEPPNFNIESEADVEPLVLQLKAFLEKHDLDVSVKFKPKKMRGSTSLVDGDGLKTGEVNIPADFKITGKDNNGKDLGHGGDDVKVKVIDPQGNEVPCEVKDNGDGTYDVGYTPVVPGMHKIEVLVNDEPVENTPVDVLVFDEIPDALNCTAEGEGLENAETKTPAPFKIVTRNRAGEQLKNGGQKFNVTVQGPTIAAEVTVKDNEDGTYDVEYVAKEPGKHHIDVQVETPVTPPEGEKINPDNKEMKSIKNMPIDLEVKLNHEDADPAQCWAEGPGVEGGCKTCDMAEFVIHAVNPNGEPCTLETVPFDVCVTDPDDEELETKIEKKEDGTYHAEYKPTKPGKYNVEVILRNPEVPSNFEHIKGSPFTPEILPGITAGNCVVSGPGVDGGEDLDDCNDAEFVITAKDYNGDPIKEGGAKFDIKVHDPNGDDLECECVDNNDGTYSCKYAPEFPGDYTVDIKLNGDKVGKAPYEVCVGEGVDNQKSGVDCFQFTILAKSKRGGPVKPGNAKFSVKIIHENGTEIPQENIDIKNLKEAKYRVTYKVSEHGDYTIHCLLNNRDIKGSPWVQQC</sequence>
<evidence type="ECO:0000256" key="3">
    <source>
        <dbReference type="SAM" id="MobiDB-lite"/>
    </source>
</evidence>
<feature type="repeat" description="Filamin" evidence="2">
    <location>
        <begin position="58"/>
        <end position="159"/>
    </location>
</feature>
<evidence type="ECO:0000256" key="1">
    <source>
        <dbReference type="ARBA" id="ARBA00022737"/>
    </source>
</evidence>
<accession>A0A5K1UVA9</accession>
<gene>
    <name evidence="4" type="ORF">CL6EHI_104390</name>
</gene>
<dbReference type="InterPro" id="IPR001298">
    <property type="entry name" value="Filamin/ABP280_rpt"/>
</dbReference>
<feature type="repeat" description="Filamin" evidence="2">
    <location>
        <begin position="392"/>
        <end position="496"/>
    </location>
</feature>
<dbReference type="VEuPathDB" id="AmoebaDB:KM1_128890"/>
<reference evidence="4 5" key="1">
    <citation type="submission" date="2016-05" db="EMBL/GenBank/DDBJ databases">
        <title>First whole genome sequencing of Entamoeba histolytica HM1:IMSS-clone-6.</title>
        <authorList>
            <person name="Mukherjee Avik.K."/>
            <person name="Izumyama S."/>
            <person name="Nakada-Tsukui K."/>
            <person name="Nozaki T."/>
        </authorList>
    </citation>
    <scope>NUCLEOTIDE SEQUENCE [LARGE SCALE GENOMIC DNA]</scope>
    <source>
        <strain evidence="4 5">HM1:IMSS clone 6</strain>
    </source>
</reference>
<dbReference type="PROSITE" id="PS50194">
    <property type="entry name" value="FILAMIN_REPEAT"/>
    <property type="match status" value="5"/>
</dbReference>
<feature type="compositionally biased region" description="Polar residues" evidence="3">
    <location>
        <begin position="1"/>
        <end position="11"/>
    </location>
</feature>
<evidence type="ECO:0000313" key="5">
    <source>
        <dbReference type="Proteomes" id="UP000078387"/>
    </source>
</evidence>
<dbReference type="InterPro" id="IPR017868">
    <property type="entry name" value="Filamin/ABP280_repeat-like"/>
</dbReference>
<evidence type="ECO:0000313" key="4">
    <source>
        <dbReference type="EMBL" id="GAT94123.1"/>
    </source>
</evidence>
<dbReference type="VEuPathDB" id="AmoebaDB:EHI5A_027230"/>
<dbReference type="InterPro" id="IPR044801">
    <property type="entry name" value="Filamin"/>
</dbReference>
<dbReference type="PANTHER" id="PTHR38537:SF8">
    <property type="entry name" value="FILAMIN-A"/>
    <property type="match status" value="1"/>
</dbReference>
<feature type="region of interest" description="Disordered" evidence="3">
    <location>
        <begin position="1"/>
        <end position="31"/>
    </location>
</feature>
<feature type="repeat" description="Filamin" evidence="2">
    <location>
        <begin position="497"/>
        <end position="590"/>
    </location>
</feature>
<comment type="caution">
    <text evidence="4">The sequence shown here is derived from an EMBL/GenBank/DDBJ whole genome shotgun (WGS) entry which is preliminary data.</text>
</comment>
<dbReference type="AlphaFoldDB" id="A0A5K1UVA9"/>
<dbReference type="SUPFAM" id="SSF81296">
    <property type="entry name" value="E set domains"/>
    <property type="match status" value="5"/>
</dbReference>
<dbReference type="Gene3D" id="2.60.40.10">
    <property type="entry name" value="Immunoglobulins"/>
    <property type="match status" value="5"/>
</dbReference>
<evidence type="ECO:0000256" key="2">
    <source>
        <dbReference type="PROSITE-ProRule" id="PRU00087"/>
    </source>
</evidence>
<dbReference type="OMA" id="NARRFEC"/>
<protein>
    <submittedName>
        <fullName evidence="4">Actin binding protein putative</fullName>
    </submittedName>
</protein>
<name>A0A5K1UVA9_ENTHI</name>
<dbReference type="VEuPathDB" id="AmoebaDB:EHI_104390"/>
<dbReference type="InterPro" id="IPR014756">
    <property type="entry name" value="Ig_E-set"/>
</dbReference>
<dbReference type="GO" id="GO:0030036">
    <property type="term" value="P:actin cytoskeleton organization"/>
    <property type="evidence" value="ECO:0007669"/>
    <property type="project" value="InterPro"/>
</dbReference>
<keyword evidence="1" id="KW-0677">Repeat</keyword>
<dbReference type="Proteomes" id="UP000078387">
    <property type="component" value="Unassembled WGS sequence"/>
</dbReference>